<keyword evidence="1" id="KW-1133">Transmembrane helix</keyword>
<feature type="transmembrane region" description="Helical" evidence="1">
    <location>
        <begin position="175"/>
        <end position="197"/>
    </location>
</feature>
<keyword evidence="3" id="KW-1185">Reference proteome</keyword>
<comment type="caution">
    <text evidence="2">The sequence shown here is derived from an EMBL/GenBank/DDBJ whole genome shotgun (WGS) entry which is preliminary data.</text>
</comment>
<dbReference type="Pfam" id="PF14329">
    <property type="entry name" value="DUF4386"/>
    <property type="match status" value="1"/>
</dbReference>
<dbReference type="RefSeq" id="WP_166946986.1">
    <property type="nucleotide sequence ID" value="NZ_CP077072.1"/>
</dbReference>
<feature type="transmembrane region" description="Helical" evidence="1">
    <location>
        <begin position="52"/>
        <end position="73"/>
    </location>
</feature>
<feature type="transmembrane region" description="Helical" evidence="1">
    <location>
        <begin position="143"/>
        <end position="163"/>
    </location>
</feature>
<sequence>MPPSSKQARIAGLLFLLLVLVAPVRLLYIPDTLIVGSDPAATARNILASETLFRMGILADMACGMLMIFITLALRRLLRGVNEELAGMLVVLGGVLPAALYFFNIANDAAALMLVHAPPYLDAFTQAQREGLALFFLRLHTQVMFASEAFWGVWLLPLAILVYRSGFLPRLLGAWLFVNGLAYLVQSVVAFLVPAWIAPLSDICSPIQFGEIAFTLWLLVMGVKPRHAREPM</sequence>
<keyword evidence="1" id="KW-0472">Membrane</keyword>
<reference evidence="2 3" key="1">
    <citation type="submission" date="2020-03" db="EMBL/GenBank/DDBJ databases">
        <authorList>
            <person name="Lai Q."/>
        </authorList>
    </citation>
    <scope>NUCLEOTIDE SEQUENCE [LARGE SCALE GENOMIC DNA]</scope>
    <source>
        <strain evidence="2 3">CCUG 25036</strain>
    </source>
</reference>
<protein>
    <submittedName>
        <fullName evidence="2">DUF4386 domain-containing protein</fullName>
    </submittedName>
</protein>
<dbReference type="InterPro" id="IPR025495">
    <property type="entry name" value="DUF4386"/>
</dbReference>
<evidence type="ECO:0000313" key="3">
    <source>
        <dbReference type="Proteomes" id="UP000490980"/>
    </source>
</evidence>
<dbReference type="AlphaFoldDB" id="A0A7X5ZHJ0"/>
<gene>
    <name evidence="2" type="ORF">HBF25_05625</name>
</gene>
<feature type="transmembrane region" description="Helical" evidence="1">
    <location>
        <begin position="203"/>
        <end position="223"/>
    </location>
</feature>
<dbReference type="EMBL" id="JAARLZ010000003">
    <property type="protein sequence ID" value="NII05872.1"/>
    <property type="molecule type" value="Genomic_DNA"/>
</dbReference>
<feature type="transmembrane region" description="Helical" evidence="1">
    <location>
        <begin position="85"/>
        <end position="103"/>
    </location>
</feature>
<keyword evidence="1" id="KW-0812">Transmembrane</keyword>
<organism evidence="2 3">
    <name type="scientific">Luteibacter anthropi</name>
    <dbReference type="NCBI Taxonomy" id="564369"/>
    <lineage>
        <taxon>Bacteria</taxon>
        <taxon>Pseudomonadati</taxon>
        <taxon>Pseudomonadota</taxon>
        <taxon>Gammaproteobacteria</taxon>
        <taxon>Lysobacterales</taxon>
        <taxon>Rhodanobacteraceae</taxon>
        <taxon>Luteibacter</taxon>
    </lineage>
</organism>
<proteinExistence type="predicted"/>
<evidence type="ECO:0000313" key="2">
    <source>
        <dbReference type="EMBL" id="NII05872.1"/>
    </source>
</evidence>
<dbReference type="Proteomes" id="UP000490980">
    <property type="component" value="Unassembled WGS sequence"/>
</dbReference>
<evidence type="ECO:0000256" key="1">
    <source>
        <dbReference type="SAM" id="Phobius"/>
    </source>
</evidence>
<name>A0A7X5ZHJ0_9GAMM</name>
<accession>A0A7X5ZHJ0</accession>